<evidence type="ECO:0000313" key="4">
    <source>
        <dbReference type="Proteomes" id="UP001620626"/>
    </source>
</evidence>
<dbReference type="PANTHER" id="PTHR37984">
    <property type="entry name" value="PROTEIN CBG26694"/>
    <property type="match status" value="1"/>
</dbReference>
<reference evidence="3 4" key="1">
    <citation type="submission" date="2024-10" db="EMBL/GenBank/DDBJ databases">
        <authorList>
            <person name="Kim D."/>
        </authorList>
    </citation>
    <scope>NUCLEOTIDE SEQUENCE [LARGE SCALE GENOMIC DNA]</scope>
    <source>
        <strain evidence="3">BH-2024</strain>
    </source>
</reference>
<feature type="domain" description="CCHC-type" evidence="2">
    <location>
        <begin position="354"/>
        <end position="370"/>
    </location>
</feature>
<dbReference type="InterPro" id="IPR036875">
    <property type="entry name" value="Znf_CCHC_sf"/>
</dbReference>
<evidence type="ECO:0000259" key="2">
    <source>
        <dbReference type="SMART" id="SM00343"/>
    </source>
</evidence>
<gene>
    <name evidence="3" type="ORF">niasHT_028489</name>
</gene>
<dbReference type="AlphaFoldDB" id="A0ABD2KPS9"/>
<dbReference type="Gene3D" id="4.10.60.10">
    <property type="entry name" value="Zinc finger, CCHC-type"/>
    <property type="match status" value="1"/>
</dbReference>
<keyword evidence="4" id="KW-1185">Reference proteome</keyword>
<protein>
    <recommendedName>
        <fullName evidence="2">CCHC-type domain-containing protein</fullName>
    </recommendedName>
</protein>
<feature type="region of interest" description="Disordered" evidence="1">
    <location>
        <begin position="548"/>
        <end position="606"/>
    </location>
</feature>
<accession>A0ABD2KPS9</accession>
<sequence>MPLAQKYEDLTSSDESAIADKNSPLTLTTNVVVDRIFSGDPEMADEGGKRVSRSENGQHIKKMSVNSALGPSVMIENKSGCDNELICEASEVRIGVLETMGAMISVQSEQGPEEILISEAVKVTESVEGKKGSYDEIDLALDKANKMALGSTVMRIDSFELGDETTNIEDWLQQFCFALDCSAPNIKDEQKYKKSCLPKDVTDYNFAKTEEQLKALFAKPQSVWIDRYECLRASKSEDENFRPFINRHKRLLRDFEFKKLNEEQFYCLMLLTALKSPKDGELRKRILGKLAADGDRAKYDKVVEDLQMYLSTIAEAKCIEQPAPSKQIMAVKHNLAPKTKGFEARGQVQQQLKLCWRCGRGSHIPSVCPHIKVACRKCSKVGHLEAQCNQHQAWLARQGKMQSRKQGNLKLGGVLINSVNQPKRLIECPIKMNGNSVEFALDSGIGKPKLSPCNVEAKYHDGTKCTLLGKGEAEFEFGGIIRKGQFYVAKRGSLNLFGIEMLDAFGLMDNVRMKVAKTLNVNNVKKEESVVDETLIRLRAKLLNTDRRQSKFRKRKHAKTEQVVGRDGGRRKKSDERHRRLTAGARRAPANQSTACGSRADFFRSP</sequence>
<feature type="domain" description="CCHC-type" evidence="2">
    <location>
        <begin position="374"/>
        <end position="390"/>
    </location>
</feature>
<organism evidence="3 4">
    <name type="scientific">Heterodera trifolii</name>
    <dbReference type="NCBI Taxonomy" id="157864"/>
    <lineage>
        <taxon>Eukaryota</taxon>
        <taxon>Metazoa</taxon>
        <taxon>Ecdysozoa</taxon>
        <taxon>Nematoda</taxon>
        <taxon>Chromadorea</taxon>
        <taxon>Rhabditida</taxon>
        <taxon>Tylenchina</taxon>
        <taxon>Tylenchomorpha</taxon>
        <taxon>Tylenchoidea</taxon>
        <taxon>Heteroderidae</taxon>
        <taxon>Heteroderinae</taxon>
        <taxon>Heterodera</taxon>
    </lineage>
</organism>
<dbReference type="InterPro" id="IPR050951">
    <property type="entry name" value="Retrovirus_Pol_polyprotein"/>
</dbReference>
<proteinExistence type="predicted"/>
<dbReference type="GO" id="GO:0019899">
    <property type="term" value="F:enzyme binding"/>
    <property type="evidence" value="ECO:0007669"/>
    <property type="project" value="UniProtKB-ARBA"/>
</dbReference>
<evidence type="ECO:0000313" key="3">
    <source>
        <dbReference type="EMBL" id="KAL3104957.1"/>
    </source>
</evidence>
<dbReference type="PANTHER" id="PTHR37984:SF5">
    <property type="entry name" value="PROTEIN NYNRIN-LIKE"/>
    <property type="match status" value="1"/>
</dbReference>
<comment type="caution">
    <text evidence="3">The sequence shown here is derived from an EMBL/GenBank/DDBJ whole genome shotgun (WGS) entry which is preliminary data.</text>
</comment>
<dbReference type="Proteomes" id="UP001620626">
    <property type="component" value="Unassembled WGS sequence"/>
</dbReference>
<dbReference type="SMART" id="SM00343">
    <property type="entry name" value="ZnF_C2HC"/>
    <property type="match status" value="2"/>
</dbReference>
<evidence type="ECO:0000256" key="1">
    <source>
        <dbReference type="SAM" id="MobiDB-lite"/>
    </source>
</evidence>
<name>A0ABD2KPS9_9BILA</name>
<dbReference type="InterPro" id="IPR001878">
    <property type="entry name" value="Znf_CCHC"/>
</dbReference>
<dbReference type="SUPFAM" id="SSF57756">
    <property type="entry name" value="Retrovirus zinc finger-like domains"/>
    <property type="match status" value="1"/>
</dbReference>
<dbReference type="EMBL" id="JBICBT010000693">
    <property type="protein sequence ID" value="KAL3104957.1"/>
    <property type="molecule type" value="Genomic_DNA"/>
</dbReference>